<sequence length="182" mass="20091">MSELYFPSTSSDESTSDGPSSAAELQGALCGLLCMDAEANRANWHKKIFIDYAPNEDDLLDLTILFDDTIQSLNSLDFDLQLDLADDSASLPSRLASMTSWCQGLIFGLGVSGLTDETDLSAESQEYIADVINISQIREADLEENEEDEANFEELVEYLRMGLFLLHGELQPVSPSENITEH</sequence>
<dbReference type="Gene3D" id="1.20.120.740">
    <property type="entry name" value="YgfB uncharacterised protein family UPF0149, PF03695"/>
    <property type="match status" value="1"/>
</dbReference>
<dbReference type="InterPro" id="IPR036255">
    <property type="entry name" value="YgfB-like_sf"/>
</dbReference>
<gene>
    <name evidence="3" type="ORF">LCGC14_0897230</name>
</gene>
<evidence type="ECO:0000256" key="1">
    <source>
        <dbReference type="ARBA" id="ARBA00038308"/>
    </source>
</evidence>
<feature type="region of interest" description="Disordered" evidence="2">
    <location>
        <begin position="1"/>
        <end position="22"/>
    </location>
</feature>
<evidence type="ECO:0000313" key="3">
    <source>
        <dbReference type="EMBL" id="KKN24215.1"/>
    </source>
</evidence>
<protein>
    <recommendedName>
        <fullName evidence="4">YecA family protein</fullName>
    </recommendedName>
</protein>
<dbReference type="PANTHER" id="PTHR37528:SF1">
    <property type="entry name" value="UPF0149 PROTEIN YGFB"/>
    <property type="match status" value="1"/>
</dbReference>
<feature type="compositionally biased region" description="Low complexity" evidence="2">
    <location>
        <begin position="7"/>
        <end position="21"/>
    </location>
</feature>
<evidence type="ECO:0000256" key="2">
    <source>
        <dbReference type="SAM" id="MobiDB-lite"/>
    </source>
</evidence>
<dbReference type="EMBL" id="LAZR01002901">
    <property type="protein sequence ID" value="KKN24215.1"/>
    <property type="molecule type" value="Genomic_DNA"/>
</dbReference>
<organism evidence="3">
    <name type="scientific">marine sediment metagenome</name>
    <dbReference type="NCBI Taxonomy" id="412755"/>
    <lineage>
        <taxon>unclassified sequences</taxon>
        <taxon>metagenomes</taxon>
        <taxon>ecological metagenomes</taxon>
    </lineage>
</organism>
<name>A0A0F9NXJ6_9ZZZZ</name>
<evidence type="ECO:0008006" key="4">
    <source>
        <dbReference type="Google" id="ProtNLM"/>
    </source>
</evidence>
<dbReference type="Pfam" id="PF03695">
    <property type="entry name" value="UPF0149"/>
    <property type="match status" value="1"/>
</dbReference>
<accession>A0A0F9NXJ6</accession>
<dbReference type="AlphaFoldDB" id="A0A0F9NXJ6"/>
<dbReference type="InterPro" id="IPR011978">
    <property type="entry name" value="YgfB-like"/>
</dbReference>
<reference evidence="3" key="1">
    <citation type="journal article" date="2015" name="Nature">
        <title>Complex archaea that bridge the gap between prokaryotes and eukaryotes.</title>
        <authorList>
            <person name="Spang A."/>
            <person name="Saw J.H."/>
            <person name="Jorgensen S.L."/>
            <person name="Zaremba-Niedzwiedzka K."/>
            <person name="Martijn J."/>
            <person name="Lind A.E."/>
            <person name="van Eijk R."/>
            <person name="Schleper C."/>
            <person name="Guy L."/>
            <person name="Ettema T.J."/>
        </authorList>
    </citation>
    <scope>NUCLEOTIDE SEQUENCE</scope>
</reference>
<dbReference type="GO" id="GO:0005829">
    <property type="term" value="C:cytosol"/>
    <property type="evidence" value="ECO:0007669"/>
    <property type="project" value="TreeGrafter"/>
</dbReference>
<comment type="similarity">
    <text evidence="1">Belongs to the UPF0149 family.</text>
</comment>
<proteinExistence type="inferred from homology"/>
<dbReference type="SUPFAM" id="SSF101327">
    <property type="entry name" value="YgfB-like"/>
    <property type="match status" value="1"/>
</dbReference>
<dbReference type="PANTHER" id="PTHR37528">
    <property type="entry name" value="UPF0149 PROTEIN YGFB"/>
    <property type="match status" value="1"/>
</dbReference>
<comment type="caution">
    <text evidence="3">The sequence shown here is derived from an EMBL/GenBank/DDBJ whole genome shotgun (WGS) entry which is preliminary data.</text>
</comment>